<organism evidence="7 8">
    <name type="scientific">Pythium insidiosum</name>
    <name type="common">Pythiosis disease agent</name>
    <dbReference type="NCBI Taxonomy" id="114742"/>
    <lineage>
        <taxon>Eukaryota</taxon>
        <taxon>Sar</taxon>
        <taxon>Stramenopiles</taxon>
        <taxon>Oomycota</taxon>
        <taxon>Peronosporomycetes</taxon>
        <taxon>Pythiales</taxon>
        <taxon>Pythiaceae</taxon>
        <taxon>Pythium</taxon>
    </lineage>
</organism>
<accession>A0AAD5Q8G8</accession>
<evidence type="ECO:0000256" key="5">
    <source>
        <dbReference type="ARBA" id="ARBA00035693"/>
    </source>
</evidence>
<evidence type="ECO:0000256" key="2">
    <source>
        <dbReference type="ARBA" id="ARBA00022490"/>
    </source>
</evidence>
<name>A0AAD5Q8G8_PYTIN</name>
<protein>
    <recommendedName>
        <fullName evidence="5">Cilia-and flagella-associated protein 96</fullName>
    </recommendedName>
</protein>
<feature type="region of interest" description="Disordered" evidence="6">
    <location>
        <begin position="1"/>
        <end position="35"/>
    </location>
</feature>
<evidence type="ECO:0000256" key="1">
    <source>
        <dbReference type="ARBA" id="ARBA00004300"/>
    </source>
</evidence>
<dbReference type="Proteomes" id="UP001209570">
    <property type="component" value="Unassembled WGS sequence"/>
</dbReference>
<dbReference type="PANTHER" id="PTHR31144:SF1">
    <property type="entry name" value="UPF0602 PROTEIN C4ORF47"/>
    <property type="match status" value="1"/>
</dbReference>
<comment type="caution">
    <text evidence="7">The sequence shown here is derived from an EMBL/GenBank/DDBJ whole genome shotgun (WGS) entry which is preliminary data.</text>
</comment>
<dbReference type="GO" id="GO:0005881">
    <property type="term" value="C:cytoplasmic microtubule"/>
    <property type="evidence" value="ECO:0007669"/>
    <property type="project" value="TreeGrafter"/>
</dbReference>
<evidence type="ECO:0000256" key="6">
    <source>
        <dbReference type="SAM" id="MobiDB-lite"/>
    </source>
</evidence>
<dbReference type="GO" id="GO:0005813">
    <property type="term" value="C:centrosome"/>
    <property type="evidence" value="ECO:0007669"/>
    <property type="project" value="UniProtKB-SubCell"/>
</dbReference>
<evidence type="ECO:0000313" key="8">
    <source>
        <dbReference type="Proteomes" id="UP001209570"/>
    </source>
</evidence>
<sequence length="167" mass="19046">MPAEFDSQRLQAKKEDEHHKKMMGERKPFKSTTTGVDFFDEQEHVAAPKVLTWDETCIVKPQDPIELMNPKERAVARAATFKAWKPNNPIKSGEQGVFEKFPERTTDPYDEKVVNRAMLPLRRNPVAVAMKDLPASLKERKAFKPSNTPKTKLTRGTCLMGINKHTV</sequence>
<feature type="compositionally biased region" description="Basic and acidic residues" evidence="6">
    <location>
        <begin position="12"/>
        <end position="28"/>
    </location>
</feature>
<comment type="subcellular location">
    <subcellularLocation>
        <location evidence="1">Cytoplasm</location>
        <location evidence="1">Cytoskeleton</location>
        <location evidence="1">Microtubule organizing center</location>
        <location evidence="1">Centrosome</location>
    </subcellularLocation>
</comment>
<dbReference type="PANTHER" id="PTHR31144">
    <property type="entry name" value="UPF0602 PROTEIN C4ORF47"/>
    <property type="match status" value="1"/>
</dbReference>
<evidence type="ECO:0000256" key="4">
    <source>
        <dbReference type="ARBA" id="ARBA00035656"/>
    </source>
</evidence>
<proteinExistence type="inferred from homology"/>
<keyword evidence="2" id="KW-0963">Cytoplasm</keyword>
<reference evidence="7" key="1">
    <citation type="submission" date="2021-12" db="EMBL/GenBank/DDBJ databases">
        <title>Prjna785345.</title>
        <authorList>
            <person name="Rujirawat T."/>
            <person name="Krajaejun T."/>
        </authorList>
    </citation>
    <scope>NUCLEOTIDE SEQUENCE</scope>
    <source>
        <strain evidence="7">Pi057C3</strain>
    </source>
</reference>
<gene>
    <name evidence="7" type="ORF">P43SY_001675</name>
</gene>
<keyword evidence="8" id="KW-1185">Reference proteome</keyword>
<dbReference type="InterPro" id="IPR029358">
    <property type="entry name" value="CFAP96"/>
</dbReference>
<comment type="similarity">
    <text evidence="4">Belongs to the CFAP96 family.</text>
</comment>
<keyword evidence="3" id="KW-0206">Cytoskeleton</keyword>
<evidence type="ECO:0000313" key="7">
    <source>
        <dbReference type="EMBL" id="KAJ0400397.1"/>
    </source>
</evidence>
<evidence type="ECO:0000256" key="3">
    <source>
        <dbReference type="ARBA" id="ARBA00023212"/>
    </source>
</evidence>
<dbReference type="EMBL" id="JAKCXM010000155">
    <property type="protein sequence ID" value="KAJ0400397.1"/>
    <property type="molecule type" value="Genomic_DNA"/>
</dbReference>
<dbReference type="Pfam" id="PF15239">
    <property type="entry name" value="CFAP96-like"/>
    <property type="match status" value="1"/>
</dbReference>
<dbReference type="AlphaFoldDB" id="A0AAD5Q8G8"/>